<protein>
    <submittedName>
        <fullName evidence="2">Uncharacterized protein</fullName>
    </submittedName>
</protein>
<dbReference type="RefSeq" id="WP_146352224.1">
    <property type="nucleotide sequence ID" value="NZ_VOBR01000008.1"/>
</dbReference>
<keyword evidence="1" id="KW-0472">Membrane</keyword>
<gene>
    <name evidence="2" type="ORF">FKR81_14755</name>
</gene>
<proteinExistence type="predicted"/>
<accession>A0A563EUW6</accession>
<organism evidence="2 3">
    <name type="scientific">Lentzea tibetensis</name>
    <dbReference type="NCBI Taxonomy" id="2591470"/>
    <lineage>
        <taxon>Bacteria</taxon>
        <taxon>Bacillati</taxon>
        <taxon>Actinomycetota</taxon>
        <taxon>Actinomycetes</taxon>
        <taxon>Pseudonocardiales</taxon>
        <taxon>Pseudonocardiaceae</taxon>
        <taxon>Lentzea</taxon>
    </lineage>
</organism>
<keyword evidence="1" id="KW-0812">Transmembrane</keyword>
<keyword evidence="3" id="KW-1185">Reference proteome</keyword>
<dbReference type="Proteomes" id="UP000316639">
    <property type="component" value="Unassembled WGS sequence"/>
</dbReference>
<dbReference type="AlphaFoldDB" id="A0A563EUW6"/>
<reference evidence="2 3" key="1">
    <citation type="submission" date="2019-07" db="EMBL/GenBank/DDBJ databases">
        <title>Lentzea xizangensis sp. nov., isolated from Qinghai-Tibetan Plateau Soils.</title>
        <authorList>
            <person name="Huang J."/>
        </authorList>
    </citation>
    <scope>NUCLEOTIDE SEQUENCE [LARGE SCALE GENOMIC DNA]</scope>
    <source>
        <strain evidence="2 3">FXJ1.1311</strain>
    </source>
</reference>
<feature type="transmembrane region" description="Helical" evidence="1">
    <location>
        <begin position="48"/>
        <end position="66"/>
    </location>
</feature>
<evidence type="ECO:0000256" key="1">
    <source>
        <dbReference type="SAM" id="Phobius"/>
    </source>
</evidence>
<name>A0A563EUW6_9PSEU</name>
<comment type="caution">
    <text evidence="2">The sequence shown here is derived from an EMBL/GenBank/DDBJ whole genome shotgun (WGS) entry which is preliminary data.</text>
</comment>
<keyword evidence="1" id="KW-1133">Transmembrane helix</keyword>
<evidence type="ECO:0000313" key="3">
    <source>
        <dbReference type="Proteomes" id="UP000316639"/>
    </source>
</evidence>
<sequence length="92" mass="9559">MTAIPWPVLLVGLVLALAAVVLLWKLLLTAAGVGVAQWLIVQAAEDSAAVQITVFAVMALPTVLVLSRVLSTHRPAVAGGHRFAHASKETVA</sequence>
<dbReference type="EMBL" id="VOBR01000008">
    <property type="protein sequence ID" value="TWP51470.1"/>
    <property type="molecule type" value="Genomic_DNA"/>
</dbReference>
<evidence type="ECO:0000313" key="2">
    <source>
        <dbReference type="EMBL" id="TWP51470.1"/>
    </source>
</evidence>